<dbReference type="RefSeq" id="XP_023179083.1">
    <property type="nucleotide sequence ID" value="XM_023323315.1"/>
</dbReference>
<dbReference type="OMA" id="CREVNAC"/>
<dbReference type="PROSITE" id="PS51257">
    <property type="entry name" value="PROKAR_LIPOPROTEIN"/>
    <property type="match status" value="1"/>
</dbReference>
<dbReference type="KEGG" id="dhe:111604995"/>
<evidence type="ECO:0000313" key="2">
    <source>
        <dbReference type="Proteomes" id="UP000504633"/>
    </source>
</evidence>
<dbReference type="GeneID" id="111604995"/>
<dbReference type="OrthoDB" id="7832965at2759"/>
<evidence type="ECO:0000256" key="1">
    <source>
        <dbReference type="SAM" id="SignalP"/>
    </source>
</evidence>
<reference evidence="3" key="1">
    <citation type="submission" date="2025-08" db="UniProtKB">
        <authorList>
            <consortium name="RefSeq"/>
        </authorList>
    </citation>
    <scope>IDENTIFICATION</scope>
    <source>
        <strain evidence="3">15085-1641.00</strain>
        <tissue evidence="3">Whole body</tissue>
    </source>
</reference>
<name>A0A6J1MCJ4_DROHY</name>
<feature type="signal peptide" evidence="1">
    <location>
        <begin position="1"/>
        <end position="27"/>
    </location>
</feature>
<feature type="chain" id="PRO_5027096897" evidence="1">
    <location>
        <begin position="28"/>
        <end position="85"/>
    </location>
</feature>
<gene>
    <name evidence="3" type="primary">LOC111604995</name>
</gene>
<protein>
    <submittedName>
        <fullName evidence="3">Uncharacterized protein LOC111604995</fullName>
    </submittedName>
</protein>
<dbReference type="AlphaFoldDB" id="A0A6J1MCJ4"/>
<keyword evidence="1" id="KW-0732">Signal</keyword>
<keyword evidence="2" id="KW-1185">Reference proteome</keyword>
<organism evidence="2 3">
    <name type="scientific">Drosophila hydei</name>
    <name type="common">Fruit fly</name>
    <dbReference type="NCBI Taxonomy" id="7224"/>
    <lineage>
        <taxon>Eukaryota</taxon>
        <taxon>Metazoa</taxon>
        <taxon>Ecdysozoa</taxon>
        <taxon>Arthropoda</taxon>
        <taxon>Hexapoda</taxon>
        <taxon>Insecta</taxon>
        <taxon>Pterygota</taxon>
        <taxon>Neoptera</taxon>
        <taxon>Endopterygota</taxon>
        <taxon>Diptera</taxon>
        <taxon>Brachycera</taxon>
        <taxon>Muscomorpha</taxon>
        <taxon>Ephydroidea</taxon>
        <taxon>Drosophilidae</taxon>
        <taxon>Drosophila</taxon>
    </lineage>
</organism>
<sequence length="85" mass="9292">MTLKSVGSVKWTAMLLVVLLLVGGCLTCRAISKSDLVSCSKNGGKCREVKVCPRNHQSMVKTICILRGKICCMSKVRHERAVDVN</sequence>
<dbReference type="Proteomes" id="UP000504633">
    <property type="component" value="Unplaced"/>
</dbReference>
<accession>A0A6J1MCJ4</accession>
<evidence type="ECO:0000313" key="3">
    <source>
        <dbReference type="RefSeq" id="XP_023179083.1"/>
    </source>
</evidence>
<proteinExistence type="predicted"/>